<dbReference type="EMBL" id="VSRR010013257">
    <property type="protein sequence ID" value="MPC55524.1"/>
    <property type="molecule type" value="Genomic_DNA"/>
</dbReference>
<protein>
    <submittedName>
        <fullName evidence="1">Uncharacterized protein</fullName>
    </submittedName>
</protein>
<organism evidence="1 2">
    <name type="scientific">Portunus trituberculatus</name>
    <name type="common">Swimming crab</name>
    <name type="synonym">Neptunus trituberculatus</name>
    <dbReference type="NCBI Taxonomy" id="210409"/>
    <lineage>
        <taxon>Eukaryota</taxon>
        <taxon>Metazoa</taxon>
        <taxon>Ecdysozoa</taxon>
        <taxon>Arthropoda</taxon>
        <taxon>Crustacea</taxon>
        <taxon>Multicrustacea</taxon>
        <taxon>Malacostraca</taxon>
        <taxon>Eumalacostraca</taxon>
        <taxon>Eucarida</taxon>
        <taxon>Decapoda</taxon>
        <taxon>Pleocyemata</taxon>
        <taxon>Brachyura</taxon>
        <taxon>Eubrachyura</taxon>
        <taxon>Portunoidea</taxon>
        <taxon>Portunidae</taxon>
        <taxon>Portuninae</taxon>
        <taxon>Portunus</taxon>
    </lineage>
</organism>
<name>A0A5B7GG43_PORTR</name>
<dbReference type="Proteomes" id="UP000324222">
    <property type="component" value="Unassembled WGS sequence"/>
</dbReference>
<keyword evidence="2" id="KW-1185">Reference proteome</keyword>
<dbReference type="AlphaFoldDB" id="A0A5B7GG43"/>
<gene>
    <name evidence="1" type="ORF">E2C01_049464</name>
</gene>
<evidence type="ECO:0000313" key="1">
    <source>
        <dbReference type="EMBL" id="MPC55524.1"/>
    </source>
</evidence>
<proteinExistence type="predicted"/>
<accession>A0A5B7GG43</accession>
<reference evidence="1 2" key="1">
    <citation type="submission" date="2019-05" db="EMBL/GenBank/DDBJ databases">
        <title>Another draft genome of Portunus trituberculatus and its Hox gene families provides insights of decapod evolution.</title>
        <authorList>
            <person name="Jeong J.-H."/>
            <person name="Song I."/>
            <person name="Kim S."/>
            <person name="Choi T."/>
            <person name="Kim D."/>
            <person name="Ryu S."/>
            <person name="Kim W."/>
        </authorList>
    </citation>
    <scope>NUCLEOTIDE SEQUENCE [LARGE SCALE GENOMIC DNA]</scope>
    <source>
        <tissue evidence="1">Muscle</tissue>
    </source>
</reference>
<evidence type="ECO:0000313" key="2">
    <source>
        <dbReference type="Proteomes" id="UP000324222"/>
    </source>
</evidence>
<comment type="caution">
    <text evidence="1">The sequence shown here is derived from an EMBL/GenBank/DDBJ whole genome shotgun (WGS) entry which is preliminary data.</text>
</comment>
<sequence length="99" mass="10630">MGACALYQLPPPCPMGSHALSLLLSPCWAIGRCPTSRTTSPCAVVSLPPVCTLILHHGPLAHCNYHPALLFMPSQEFVQLSYTSALTLFQQLFSDGFTG</sequence>